<keyword evidence="2" id="KW-0732">Signal</keyword>
<dbReference type="Proteomes" id="UP000030700">
    <property type="component" value="Unassembled WGS sequence"/>
</dbReference>
<dbReference type="AlphaFoldDB" id="A0A0S6VTC5"/>
<evidence type="ECO:0000313" key="3">
    <source>
        <dbReference type="EMBL" id="GAK50795.1"/>
    </source>
</evidence>
<evidence type="ECO:0000256" key="2">
    <source>
        <dbReference type="SAM" id="SignalP"/>
    </source>
</evidence>
<feature type="compositionally biased region" description="Low complexity" evidence="1">
    <location>
        <begin position="171"/>
        <end position="197"/>
    </location>
</feature>
<organism evidence="3">
    <name type="scientific">Candidatus Moduliflexus flocculans</name>
    <dbReference type="NCBI Taxonomy" id="1499966"/>
    <lineage>
        <taxon>Bacteria</taxon>
        <taxon>Candidatus Moduliflexota</taxon>
        <taxon>Candidatus Moduliflexia</taxon>
        <taxon>Candidatus Moduliflexales</taxon>
        <taxon>Candidatus Moduliflexaceae</taxon>
    </lineage>
</organism>
<keyword evidence="4" id="KW-1185">Reference proteome</keyword>
<dbReference type="STRING" id="1499966.U14_02036"/>
<proteinExistence type="predicted"/>
<dbReference type="EMBL" id="DF820456">
    <property type="protein sequence ID" value="GAK50795.1"/>
    <property type="molecule type" value="Genomic_DNA"/>
</dbReference>
<gene>
    <name evidence="3" type="ORF">U14_02036</name>
</gene>
<feature type="signal peptide" evidence="2">
    <location>
        <begin position="1"/>
        <end position="26"/>
    </location>
</feature>
<name>A0A0S6VTC5_9BACT</name>
<feature type="chain" id="PRO_5006631443" evidence="2">
    <location>
        <begin position="27"/>
        <end position="221"/>
    </location>
</feature>
<reference evidence="3" key="1">
    <citation type="journal article" date="2015" name="PeerJ">
        <title>First genomic representation of candidate bacterial phylum KSB3 points to enhanced environmental sensing as a trigger of wastewater bulking.</title>
        <authorList>
            <person name="Sekiguchi Y."/>
            <person name="Ohashi A."/>
            <person name="Parks D.H."/>
            <person name="Yamauchi T."/>
            <person name="Tyson G.W."/>
            <person name="Hugenholtz P."/>
        </authorList>
    </citation>
    <scope>NUCLEOTIDE SEQUENCE [LARGE SCALE GENOMIC DNA]</scope>
</reference>
<protein>
    <submittedName>
        <fullName evidence="3">Predicted membrane protein</fullName>
    </submittedName>
</protein>
<feature type="region of interest" description="Disordered" evidence="1">
    <location>
        <begin position="129"/>
        <end position="221"/>
    </location>
</feature>
<evidence type="ECO:0000313" key="4">
    <source>
        <dbReference type="Proteomes" id="UP000030700"/>
    </source>
</evidence>
<sequence>MKREVFAMFGGLILSVCLACASVASAQSDGNLTSVNGDVGALPAGATYEGGVVSHPITSDQENLHLLAGYYYNNPREWKRIYNDNRSIIRNPNRLPVGQTLKIQVGEGWKPHFTYAEWLQMANRNGQWHSGQTWRRARSGGVPVTAPRERAAKSTPAPQVTEPPAQETPSAEVTPAPEQPAAETPPAAEATPAETPAPEQPKSETPPAAQPENKEVAPILE</sequence>
<evidence type="ECO:0000256" key="1">
    <source>
        <dbReference type="SAM" id="MobiDB-lite"/>
    </source>
</evidence>
<dbReference type="HOGENOM" id="CLU_1192903_0_0_0"/>
<accession>A0A0S6VTC5</accession>